<sequence>MRLSIIKFDVLLIRSEGPIACTKWLVRRCIGSSKTCIVWFTSSKWFTTRFLGAKVFGFWLVTFIHIWFCTNKSSLLSLNQFFLNSFESLSKCCFVFFCRIQL</sequence>
<name>A0A8D8T172_9HEMI</name>
<keyword evidence="1" id="KW-0812">Transmembrane</keyword>
<reference evidence="2" key="1">
    <citation type="submission" date="2021-05" db="EMBL/GenBank/DDBJ databases">
        <authorList>
            <person name="Alioto T."/>
            <person name="Alioto T."/>
            <person name="Gomez Garrido J."/>
        </authorList>
    </citation>
    <scope>NUCLEOTIDE SEQUENCE</scope>
</reference>
<evidence type="ECO:0000256" key="1">
    <source>
        <dbReference type="SAM" id="Phobius"/>
    </source>
</evidence>
<dbReference type="AlphaFoldDB" id="A0A8D8T172"/>
<keyword evidence="1" id="KW-1133">Transmembrane helix</keyword>
<evidence type="ECO:0000313" key="2">
    <source>
        <dbReference type="EMBL" id="CAG6679614.1"/>
    </source>
</evidence>
<organism evidence="2">
    <name type="scientific">Cacopsylla melanoneura</name>
    <dbReference type="NCBI Taxonomy" id="428564"/>
    <lineage>
        <taxon>Eukaryota</taxon>
        <taxon>Metazoa</taxon>
        <taxon>Ecdysozoa</taxon>
        <taxon>Arthropoda</taxon>
        <taxon>Hexapoda</taxon>
        <taxon>Insecta</taxon>
        <taxon>Pterygota</taxon>
        <taxon>Neoptera</taxon>
        <taxon>Paraneoptera</taxon>
        <taxon>Hemiptera</taxon>
        <taxon>Sternorrhyncha</taxon>
        <taxon>Psylloidea</taxon>
        <taxon>Psyllidae</taxon>
        <taxon>Psyllinae</taxon>
        <taxon>Cacopsylla</taxon>
    </lineage>
</organism>
<keyword evidence="1" id="KW-0472">Membrane</keyword>
<dbReference type="EMBL" id="HBUF01249602">
    <property type="protein sequence ID" value="CAG6679614.1"/>
    <property type="molecule type" value="Transcribed_RNA"/>
</dbReference>
<protein>
    <submittedName>
        <fullName evidence="2">Uncharacterized protein</fullName>
    </submittedName>
</protein>
<proteinExistence type="predicted"/>
<feature type="transmembrane region" description="Helical" evidence="1">
    <location>
        <begin position="50"/>
        <end position="68"/>
    </location>
</feature>
<accession>A0A8D8T172</accession>